<evidence type="ECO:0000256" key="5">
    <source>
        <dbReference type="ARBA" id="ARBA00023242"/>
    </source>
</evidence>
<proteinExistence type="inferred from homology"/>
<dbReference type="GO" id="GO:0016592">
    <property type="term" value="C:mediator complex"/>
    <property type="evidence" value="ECO:0007669"/>
    <property type="project" value="InterPro"/>
</dbReference>
<organism evidence="8 9">
    <name type="scientific">Escallonia herrerae</name>
    <dbReference type="NCBI Taxonomy" id="1293975"/>
    <lineage>
        <taxon>Eukaryota</taxon>
        <taxon>Viridiplantae</taxon>
        <taxon>Streptophyta</taxon>
        <taxon>Embryophyta</taxon>
        <taxon>Tracheophyta</taxon>
        <taxon>Spermatophyta</taxon>
        <taxon>Magnoliopsida</taxon>
        <taxon>eudicotyledons</taxon>
        <taxon>Gunneridae</taxon>
        <taxon>Pentapetalae</taxon>
        <taxon>asterids</taxon>
        <taxon>campanulids</taxon>
        <taxon>Escalloniales</taxon>
        <taxon>Escalloniaceae</taxon>
        <taxon>Escallonia</taxon>
    </lineage>
</organism>
<dbReference type="PANTHER" id="PTHR46567">
    <property type="entry name" value="MEDIATOR OF RNA POLYMERASE II TRANSCRIPTION SUBUNIT 12"/>
    <property type="match status" value="1"/>
</dbReference>
<feature type="compositionally biased region" description="Polar residues" evidence="6">
    <location>
        <begin position="823"/>
        <end position="834"/>
    </location>
</feature>
<feature type="non-terminal residue" evidence="8">
    <location>
        <position position="1"/>
    </location>
</feature>
<evidence type="ECO:0000256" key="1">
    <source>
        <dbReference type="ARBA" id="ARBA00004123"/>
    </source>
</evidence>
<feature type="compositionally biased region" description="Polar residues" evidence="6">
    <location>
        <begin position="29"/>
        <end position="38"/>
    </location>
</feature>
<keyword evidence="3" id="KW-0805">Transcription regulation</keyword>
<evidence type="ECO:0000313" key="9">
    <source>
        <dbReference type="Proteomes" id="UP001188597"/>
    </source>
</evidence>
<keyword evidence="9" id="KW-1185">Reference proteome</keyword>
<feature type="region of interest" description="Disordered" evidence="6">
    <location>
        <begin position="806"/>
        <end position="835"/>
    </location>
</feature>
<name>A0AA88VAL8_9ASTE</name>
<evidence type="ECO:0000259" key="7">
    <source>
        <dbReference type="SMART" id="SM01281"/>
    </source>
</evidence>
<dbReference type="Pfam" id="PF09497">
    <property type="entry name" value="Med12"/>
    <property type="match status" value="1"/>
</dbReference>
<accession>A0AA88VAL8</accession>
<dbReference type="SMART" id="SM01281">
    <property type="entry name" value="Med12"/>
    <property type="match status" value="1"/>
</dbReference>
<feature type="region of interest" description="Disordered" evidence="6">
    <location>
        <begin position="852"/>
        <end position="893"/>
    </location>
</feature>
<dbReference type="GO" id="GO:0003712">
    <property type="term" value="F:transcription coregulator activity"/>
    <property type="evidence" value="ECO:0007669"/>
    <property type="project" value="InterPro"/>
</dbReference>
<dbReference type="EMBL" id="JAVXUP010002408">
    <property type="protein sequence ID" value="KAK3003504.1"/>
    <property type="molecule type" value="Genomic_DNA"/>
</dbReference>
<dbReference type="GO" id="GO:0006357">
    <property type="term" value="P:regulation of transcription by RNA polymerase II"/>
    <property type="evidence" value="ECO:0007669"/>
    <property type="project" value="InterPro"/>
</dbReference>
<comment type="similarity">
    <text evidence="2">Belongs to the Mediator complex subunit 12 family.</text>
</comment>
<sequence length="1685" mass="186611">MQRYHAASCTGAVNNSAIGGASARDTSRAESSPANFSLNPRRPVQLTPYKLRSDKDPLNSRLGPPDFQPPTPTCPEETLTKEYVQSGYRETVEGLEYTYRIEFLATSLLEPTAKLVDPAPSIRKCHRAINESRAQKRKAGQVYGVPLSGSLLSKHGIFPEQKPCGEDFRKKWIEGLLQQHKRLRSLADHVPHCHKKTSLFEVLIRNHVPLLRATWFIKVTYLNQVRPGSSSISSGAPDKIQLARSDQWTKDVIDYLQDLLDEFFSRNGSHSSVHNRDRSSQIIYGGSMQHKSNPILTLDGGEEPSLHFKWWYMVRILQWHHAEGLLLPSLIIEWVLKQLQEKELLELLQLLLPVIYGVIETVVLSQNYVRTLVRIAVRFIKETSPGGSDLVDNSRRAYTISALGEMLRYLVLTVPDTFVALDCFPLPSCVVSDAVYDGGYPSKIVEEAKNLKNGPVEGSGVLKDKRLEVQCQPLSIERVVSSIQRRAGILARAARPGHSGPNAAKAIQALDQCLLHGDVALAHKSLFENLCDGVVDKRWTAEVSSCLHSSLEWIGTVSLSFVCSVFFVCEWASCDFRHFRGGPPHGLKFTGRRDFSQVYLAIRLLKLEMRTLQNSLRCKCDSITGIYGPDQINNCSGRISAGNTVETKTKSKVVGGKSKSLSDIFQSPGPLHDIIVSWIDQHETQNGEGFKRLQLLIIELTRSGIFYPQAYVRQLIVSGIMDRNDPMVDIDRRKRHYKILKQLPGPYIRDALEEAQIAEVPLLAEAMNVYSNERRLLLRGLLDHHKNISNTNSSSQMRKNYRNSIKAGSSFPSIDQMKPPSSVPSSLSRKNASRVSDLEELKDSISMLLQLPSSSSTSTDAVLDESQGIVKRPTGSVGYRTEGEGTPGCEECRRAKRQRLSEERSSYFHGHSPNPSDDEDVWWVRKGPKTFESFKADPPVKAAKQASRGRQKTVRKTQSLAQLAAARIEGSQGASTSHVCDSRIICPHHRIGNDGDAPTVVRAPRSGDIVSIGKIIKKLQFVDKRVISVWLIAVVRQLVEEAENTAPKAGQYSRPFPDDRSSVRWKLGEDELSSIMYLMDVSSGLVSAARFLLWLLPKVPNSHIPTVYGGRNILMPPRNVENHVCTVGEAFLLSSLRRYENLLVATDLIPETLSAAMQRAAAVMASNGRVSGSAAFVYARHLLKKYGNVASVAEWEKNFRVTCDKRLASELDSGRTLDGEFGFPLGVPAGVAQEIVMGLMECIRQTGGAAQEGDPTLVSSAVSAVVSSVGQVIAKMPDLTASGYQSSFQSTAGSLNFARRILRIHVICLFLLKEALGVRQSRVFEIALATEASSALAQVFAPGKGPRSQFLSPEAHDPNGNLSNEFLSSSTKGILSRAVKTMAAVSALVLGAVLHGVASLERMLTVFRLKEGLDVIQFVRSTRSSSNGSSRSIGVSKMDNLVEVSVHWFRVLVGNCRTISDGFIVELLGEAAIVALSRMQRTLPISLVLQPAFCIFGFVIWRPFILNASIALREDIQQLYQSLTTALVDAIKHLPFRDVCLRDTRGFYDLVSGDATDFEFAALLELSGSDTHLKAMAFVPLRARLFLNTIIDCKMPQDDWNQASGHGEPKVQHAENEPKLLEKLVLVLDTLQPAKFHWQWVELRLLLNEQALIEKLEAHDTSLVEAVRYLLPNNVKAAASENENN</sequence>
<evidence type="ECO:0000256" key="4">
    <source>
        <dbReference type="ARBA" id="ARBA00023163"/>
    </source>
</evidence>
<evidence type="ECO:0000256" key="6">
    <source>
        <dbReference type="SAM" id="MobiDB-lite"/>
    </source>
</evidence>
<dbReference type="InterPro" id="IPR019035">
    <property type="entry name" value="Mediator_Med12"/>
</dbReference>
<keyword evidence="5" id="KW-0539">Nucleus</keyword>
<protein>
    <recommendedName>
        <fullName evidence="7">Mediator complex subunit Med12 domain-containing protein</fullName>
    </recommendedName>
</protein>
<comment type="caution">
    <text evidence="8">The sequence shown here is derived from an EMBL/GenBank/DDBJ whole genome shotgun (WGS) entry which is preliminary data.</text>
</comment>
<evidence type="ECO:0000256" key="3">
    <source>
        <dbReference type="ARBA" id="ARBA00023015"/>
    </source>
</evidence>
<evidence type="ECO:0000313" key="8">
    <source>
        <dbReference type="EMBL" id="KAK3003504.1"/>
    </source>
</evidence>
<dbReference type="Proteomes" id="UP001188597">
    <property type="component" value="Unassembled WGS sequence"/>
</dbReference>
<comment type="subcellular location">
    <subcellularLocation>
        <location evidence="1">Nucleus</location>
    </subcellularLocation>
</comment>
<feature type="region of interest" description="Disordered" evidence="6">
    <location>
        <begin position="15"/>
        <end position="76"/>
    </location>
</feature>
<reference evidence="8" key="1">
    <citation type="submission" date="2022-12" db="EMBL/GenBank/DDBJ databases">
        <title>Draft genome assemblies for two species of Escallonia (Escalloniales).</title>
        <authorList>
            <person name="Chanderbali A."/>
            <person name="Dervinis C."/>
            <person name="Anghel I."/>
            <person name="Soltis D."/>
            <person name="Soltis P."/>
            <person name="Zapata F."/>
        </authorList>
    </citation>
    <scope>NUCLEOTIDE SEQUENCE</scope>
    <source>
        <strain evidence="8">UCBG64.0493</strain>
        <tissue evidence="8">Leaf</tissue>
    </source>
</reference>
<keyword evidence="4" id="KW-0804">Transcription</keyword>
<dbReference type="PANTHER" id="PTHR46567:SF1">
    <property type="entry name" value="MEDIATOR OF RNA POLYMERASE II TRANSCRIPTION SUBUNIT 12"/>
    <property type="match status" value="1"/>
</dbReference>
<evidence type="ECO:0000256" key="2">
    <source>
        <dbReference type="ARBA" id="ARBA00010289"/>
    </source>
</evidence>
<gene>
    <name evidence="8" type="ORF">RJ639_019771</name>
</gene>
<feature type="domain" description="Mediator complex subunit Med12" evidence="7">
    <location>
        <begin position="157"/>
        <end position="218"/>
    </location>
</feature>